<organism evidence="2 3">
    <name type="scientific">Nocardia acididurans</name>
    <dbReference type="NCBI Taxonomy" id="2802282"/>
    <lineage>
        <taxon>Bacteria</taxon>
        <taxon>Bacillati</taxon>
        <taxon>Actinomycetota</taxon>
        <taxon>Actinomycetes</taxon>
        <taxon>Mycobacteriales</taxon>
        <taxon>Nocardiaceae</taxon>
        <taxon>Nocardia</taxon>
    </lineage>
</organism>
<reference evidence="2 3" key="1">
    <citation type="submission" date="2021-01" db="EMBL/GenBank/DDBJ databases">
        <title>WGS of actinomycetes isolated from Thailand.</title>
        <authorList>
            <person name="Thawai C."/>
        </authorList>
    </citation>
    <scope>NUCLEOTIDE SEQUENCE [LARGE SCALE GENOMIC DNA]</scope>
    <source>
        <strain evidence="2 3">LPG 2</strain>
    </source>
</reference>
<keyword evidence="1" id="KW-0472">Membrane</keyword>
<feature type="transmembrane region" description="Helical" evidence="1">
    <location>
        <begin position="59"/>
        <end position="78"/>
    </location>
</feature>
<sequence>MDAPAEFVVGIRAEEVSRSRRWVVRMLGLGAAVYLVVGAVVIGFSGVIVVVGGSGLGNAVTATMTSVTGILVLSQAVAQWRRRGRVRAIWANTATPPAAMRLSASGIRMSLDDAPDSVFLPWETVLRLRVHRFLRRSLLVVDLVPGVYAGTPGVAGLDHPDVLRVLSGPVHGTRGLRTAVQILDRPLAEIDSAAAHFTAGRVRVVGQ</sequence>
<evidence type="ECO:0000256" key="1">
    <source>
        <dbReference type="SAM" id="Phobius"/>
    </source>
</evidence>
<dbReference type="RefSeq" id="WP_201954773.1">
    <property type="nucleotide sequence ID" value="NZ_JAERRJ010000013.1"/>
</dbReference>
<accession>A0ABS1MFS0</accession>
<gene>
    <name evidence="2" type="ORF">JK358_31350</name>
</gene>
<comment type="caution">
    <text evidence="2">The sequence shown here is derived from an EMBL/GenBank/DDBJ whole genome shotgun (WGS) entry which is preliminary data.</text>
</comment>
<evidence type="ECO:0000313" key="2">
    <source>
        <dbReference type="EMBL" id="MBL1078910.1"/>
    </source>
</evidence>
<keyword evidence="1" id="KW-0812">Transmembrane</keyword>
<keyword evidence="1" id="KW-1133">Transmembrane helix</keyword>
<evidence type="ECO:0000313" key="3">
    <source>
        <dbReference type="Proteomes" id="UP000602198"/>
    </source>
</evidence>
<dbReference type="Proteomes" id="UP000602198">
    <property type="component" value="Unassembled WGS sequence"/>
</dbReference>
<name>A0ABS1MFS0_9NOCA</name>
<keyword evidence="3" id="KW-1185">Reference proteome</keyword>
<proteinExistence type="predicted"/>
<dbReference type="EMBL" id="JAERRJ010000013">
    <property type="protein sequence ID" value="MBL1078910.1"/>
    <property type="molecule type" value="Genomic_DNA"/>
</dbReference>
<protein>
    <submittedName>
        <fullName evidence="2">Uncharacterized protein</fullName>
    </submittedName>
</protein>
<feature type="transmembrane region" description="Helical" evidence="1">
    <location>
        <begin position="27"/>
        <end position="53"/>
    </location>
</feature>